<reference evidence="1 2" key="1">
    <citation type="journal article" date="2024" name="J Genomics">
        <title>Draft genome sequencing and assembly of Favolaschia claudopus CIRM-BRFM 2984 isolated from oak limbs.</title>
        <authorList>
            <person name="Navarro D."/>
            <person name="Drula E."/>
            <person name="Chaduli D."/>
            <person name="Cazenave R."/>
            <person name="Ahrendt S."/>
            <person name="Wang J."/>
            <person name="Lipzen A."/>
            <person name="Daum C."/>
            <person name="Barry K."/>
            <person name="Grigoriev I.V."/>
            <person name="Favel A."/>
            <person name="Rosso M.N."/>
            <person name="Martin F."/>
        </authorList>
    </citation>
    <scope>NUCLEOTIDE SEQUENCE [LARGE SCALE GENOMIC DNA]</scope>
    <source>
        <strain evidence="1 2">CIRM-BRFM 2984</strain>
    </source>
</reference>
<dbReference type="AlphaFoldDB" id="A0AAW0CJN2"/>
<dbReference type="EMBL" id="JAWWNJ010000016">
    <property type="protein sequence ID" value="KAK7039431.1"/>
    <property type="molecule type" value="Genomic_DNA"/>
</dbReference>
<evidence type="ECO:0000313" key="2">
    <source>
        <dbReference type="Proteomes" id="UP001362999"/>
    </source>
</evidence>
<accession>A0AAW0CJN2</accession>
<evidence type="ECO:0008006" key="3">
    <source>
        <dbReference type="Google" id="ProtNLM"/>
    </source>
</evidence>
<keyword evidence="2" id="KW-1185">Reference proteome</keyword>
<comment type="caution">
    <text evidence="1">The sequence shown here is derived from an EMBL/GenBank/DDBJ whole genome shotgun (WGS) entry which is preliminary data.</text>
</comment>
<dbReference type="Proteomes" id="UP001362999">
    <property type="component" value="Unassembled WGS sequence"/>
</dbReference>
<proteinExistence type="predicted"/>
<organism evidence="1 2">
    <name type="scientific">Favolaschia claudopus</name>
    <dbReference type="NCBI Taxonomy" id="2862362"/>
    <lineage>
        <taxon>Eukaryota</taxon>
        <taxon>Fungi</taxon>
        <taxon>Dikarya</taxon>
        <taxon>Basidiomycota</taxon>
        <taxon>Agaricomycotina</taxon>
        <taxon>Agaricomycetes</taxon>
        <taxon>Agaricomycetidae</taxon>
        <taxon>Agaricales</taxon>
        <taxon>Marasmiineae</taxon>
        <taxon>Mycenaceae</taxon>
        <taxon>Favolaschia</taxon>
    </lineage>
</organism>
<gene>
    <name evidence="1" type="ORF">R3P38DRAFT_2899477</name>
</gene>
<evidence type="ECO:0000313" key="1">
    <source>
        <dbReference type="EMBL" id="KAK7039431.1"/>
    </source>
</evidence>
<name>A0AAW0CJN2_9AGAR</name>
<protein>
    <recommendedName>
        <fullName evidence="3">C2H2-type domain-containing protein</fullName>
    </recommendedName>
</protein>
<sequence length="313" mass="34919">MKCSRQDNLQQHYKIHFKTDTPLRKAPPKRKIIRIHDPTPAIIFGSGPSSALELNDPSLPSINSPPPLEEAYFTSDMFALQNCNLSPSSPSMNSPPPLREAHYPLRRVDCWPQMILSTPATQIAPPVLPATFDDTQSPRYSVSDPHFSLPKLEIPSIEDREASIDTLAYAESHCTSSEYTASSCSPPSWIPDSESTSPAISLVHPIPRVSQPRSRLLDHPPCGEEFYDPISTISTYRPPSVPYQYPSSLLSPIRALEYGNEPHSWQPFQAFTSDGFISAPPPRRRHFYPQSFATNMGTCNVSAHRAQNSGYIY</sequence>